<name>A0AAN8YXF1_9MAGN</name>
<reference evidence="2 3" key="1">
    <citation type="submission" date="2023-12" db="EMBL/GenBank/DDBJ databases">
        <title>A high-quality genome assembly for Dillenia turbinata (Dilleniales).</title>
        <authorList>
            <person name="Chanderbali A."/>
        </authorList>
    </citation>
    <scope>NUCLEOTIDE SEQUENCE [LARGE SCALE GENOMIC DNA]</scope>
    <source>
        <strain evidence="2">LSX21</strain>
        <tissue evidence="2">Leaf</tissue>
    </source>
</reference>
<sequence>MPYPTGDYDFPRDPYAHGTHTSSTAAESPVRDADSFGYAKGAAIGIVPMAWLAITSAFYTSNGVLTSAINSPSLYHAVVVFPLGMKVNVVPSVLNFTGFYSKAER</sequence>
<dbReference type="AlphaFoldDB" id="A0AAN8YXF1"/>
<evidence type="ECO:0000256" key="1">
    <source>
        <dbReference type="SAM" id="MobiDB-lite"/>
    </source>
</evidence>
<dbReference type="Proteomes" id="UP001370490">
    <property type="component" value="Unassembled WGS sequence"/>
</dbReference>
<dbReference type="Gene3D" id="3.40.50.200">
    <property type="entry name" value="Peptidase S8/S53 domain"/>
    <property type="match status" value="1"/>
</dbReference>
<comment type="caution">
    <text evidence="2">The sequence shown here is derived from an EMBL/GenBank/DDBJ whole genome shotgun (WGS) entry which is preliminary data.</text>
</comment>
<protein>
    <submittedName>
        <fullName evidence="2">Uncharacterized protein</fullName>
    </submittedName>
</protein>
<dbReference type="GO" id="GO:0004252">
    <property type="term" value="F:serine-type endopeptidase activity"/>
    <property type="evidence" value="ECO:0007669"/>
    <property type="project" value="InterPro"/>
</dbReference>
<dbReference type="GO" id="GO:0006508">
    <property type="term" value="P:proteolysis"/>
    <property type="evidence" value="ECO:0007669"/>
    <property type="project" value="InterPro"/>
</dbReference>
<evidence type="ECO:0000313" key="3">
    <source>
        <dbReference type="Proteomes" id="UP001370490"/>
    </source>
</evidence>
<evidence type="ECO:0000313" key="2">
    <source>
        <dbReference type="EMBL" id="KAK6916442.1"/>
    </source>
</evidence>
<keyword evidence="3" id="KW-1185">Reference proteome</keyword>
<proteinExistence type="predicted"/>
<dbReference type="EMBL" id="JBAMMX010000024">
    <property type="protein sequence ID" value="KAK6916442.1"/>
    <property type="molecule type" value="Genomic_DNA"/>
</dbReference>
<dbReference type="InterPro" id="IPR036852">
    <property type="entry name" value="Peptidase_S8/S53_dom_sf"/>
</dbReference>
<organism evidence="2 3">
    <name type="scientific">Dillenia turbinata</name>
    <dbReference type="NCBI Taxonomy" id="194707"/>
    <lineage>
        <taxon>Eukaryota</taxon>
        <taxon>Viridiplantae</taxon>
        <taxon>Streptophyta</taxon>
        <taxon>Embryophyta</taxon>
        <taxon>Tracheophyta</taxon>
        <taxon>Spermatophyta</taxon>
        <taxon>Magnoliopsida</taxon>
        <taxon>eudicotyledons</taxon>
        <taxon>Gunneridae</taxon>
        <taxon>Pentapetalae</taxon>
        <taxon>Dilleniales</taxon>
        <taxon>Dilleniaceae</taxon>
        <taxon>Dillenia</taxon>
    </lineage>
</organism>
<feature type="region of interest" description="Disordered" evidence="1">
    <location>
        <begin position="1"/>
        <end position="28"/>
    </location>
</feature>
<gene>
    <name evidence="2" type="ORF">RJ641_019303</name>
</gene>
<dbReference type="SUPFAM" id="SSF52743">
    <property type="entry name" value="Subtilisin-like"/>
    <property type="match status" value="1"/>
</dbReference>
<accession>A0AAN8YXF1</accession>